<dbReference type="SUPFAM" id="SSF110296">
    <property type="entry name" value="Oligoxyloglucan reducing end-specific cellobiohydrolase"/>
    <property type="match status" value="1"/>
</dbReference>
<protein>
    <submittedName>
        <fullName evidence="2">MBG domain-containing protein</fullName>
    </submittedName>
</protein>
<dbReference type="InterPro" id="IPR043772">
    <property type="entry name" value="MBG_3"/>
</dbReference>
<dbReference type="InterPro" id="IPR015943">
    <property type="entry name" value="WD40/YVTN_repeat-like_dom_sf"/>
</dbReference>
<feature type="domain" description="MBG" evidence="1">
    <location>
        <begin position="549"/>
        <end position="617"/>
    </location>
</feature>
<dbReference type="Gene3D" id="2.130.10.10">
    <property type="entry name" value="YVTN repeat-like/Quinoprotein amine dehydrogenase"/>
    <property type="match status" value="1"/>
</dbReference>
<dbReference type="EMBL" id="CP139781">
    <property type="protein sequence ID" value="WRQ86191.1"/>
    <property type="molecule type" value="Genomic_DNA"/>
</dbReference>
<evidence type="ECO:0000313" key="3">
    <source>
        <dbReference type="Proteomes" id="UP000738431"/>
    </source>
</evidence>
<dbReference type="CDD" id="cd15482">
    <property type="entry name" value="Sialidase_non-viral"/>
    <property type="match status" value="1"/>
</dbReference>
<proteinExistence type="predicted"/>
<reference evidence="2 3" key="1">
    <citation type="submission" date="2023-12" db="EMBL/GenBank/DDBJ databases">
        <title>Description of an unclassified Opitutus bacterium of Verrucomicrobiota.</title>
        <authorList>
            <person name="Zhang D.-F."/>
        </authorList>
    </citation>
    <scope>NUCLEOTIDE SEQUENCE [LARGE SCALE GENOMIC DNA]</scope>
    <source>
        <strain evidence="2 3">WL0086</strain>
    </source>
</reference>
<dbReference type="RefSeq" id="WP_221031120.1">
    <property type="nucleotide sequence ID" value="NZ_CP139781.1"/>
</dbReference>
<name>A0ABZ1C413_9BACT</name>
<dbReference type="PANTHER" id="PTHR47199">
    <property type="entry name" value="PHOTOSYSTEM II STABILITY/ASSEMBLY FACTOR HCF136, CHLOROPLASTIC"/>
    <property type="match status" value="1"/>
</dbReference>
<evidence type="ECO:0000259" key="1">
    <source>
        <dbReference type="Pfam" id="PF18887"/>
    </source>
</evidence>
<dbReference type="PANTHER" id="PTHR47199:SF2">
    <property type="entry name" value="PHOTOSYSTEM II STABILITY_ASSEMBLY FACTOR HCF136, CHLOROPLASTIC"/>
    <property type="match status" value="1"/>
</dbReference>
<gene>
    <name evidence="2" type="ORF">K1X11_015355</name>
</gene>
<sequence length="824" mass="82119">MSALTFAKVITGAVGLSLGAGTLLHAQVVEENLAALAQADSALVAIASPSGDLVQSTDGGANFSVTRTATATGLINLNASGDTVIAVGDAGFIVRSTDGGSTWAGASSPAFTGELRDVVSDGTRWVAVGTANFNTAVFYSNNAGSSWSTASVPAISGVLHGVTHDAGTGLWTAVGTDGIFSARILSSSDGMTWTSVTVPTGASGLTDVAADGAGNLLAVGEAGSLLVSSDGGATFALAANSGLVSENLNVVAYSSTAGWVAGGDDLAQISYTTGGGAVLMQAPVPGAGDITALAVDATGAVITAGQLAGFQSITFAPIDDQSLSVGTLTLTATASSGLPVAFELVSGPATLAGDQLTLTSTGTVTVRAVQTGDETYGPAAPVERSFAVVLEAATVSLSDLSATYDGSPKAASATTDPAGLTVVLTYDGSSTAPSDAGSYAVVATISDDTYSGSTTGTLVIAKADQSITFSAPADRDLADGGFVLSATTSSGLPVSFTVDSGPATLAGNTLTPNDVGTITVTASQSGGVNYNAASPVTQSFDVTVATPEIILSDLEVPYDGSPKTVTATTVPPGLTVVITYDGSATPPTAVGSYTVYAEIDDIQYSGNTTATFVITKGAQTIDFPAPADIAFTADPLALTATASSGLPVTFEVVSGPAAVVDGALELSGAGTITVRALQAGDATYAAASPVEQSFNVSVNFGSWRAENFNPTELGDPAVSGADAVYADDGINNLLKYALGLPVAANTVLPTAITAETGVFVFTFDHPESVTDVTYEVEVSSDLQNWSTDGVSLESTGTSEGRVHWRATHASDGVQRLFFRLKVTL</sequence>
<organism evidence="2 3">
    <name type="scientific">Actomonas aquatica</name>
    <dbReference type="NCBI Taxonomy" id="2866162"/>
    <lineage>
        <taxon>Bacteria</taxon>
        <taxon>Pseudomonadati</taxon>
        <taxon>Verrucomicrobiota</taxon>
        <taxon>Opitutia</taxon>
        <taxon>Opitutales</taxon>
        <taxon>Opitutaceae</taxon>
        <taxon>Actomonas</taxon>
    </lineage>
</organism>
<keyword evidence="3" id="KW-1185">Reference proteome</keyword>
<dbReference type="Proteomes" id="UP000738431">
    <property type="component" value="Chromosome"/>
</dbReference>
<feature type="domain" description="MBG" evidence="1">
    <location>
        <begin position="393"/>
        <end position="463"/>
    </location>
</feature>
<accession>A0ABZ1C413</accession>
<evidence type="ECO:0000313" key="2">
    <source>
        <dbReference type="EMBL" id="WRQ86191.1"/>
    </source>
</evidence>
<dbReference type="Pfam" id="PF18887">
    <property type="entry name" value="MBG_3"/>
    <property type="match status" value="2"/>
</dbReference>